<evidence type="ECO:0000313" key="3">
    <source>
        <dbReference type="Proteomes" id="UP001529340"/>
    </source>
</evidence>
<name>A0ABT7U9Y6_9FIRM</name>
<evidence type="ECO:0000256" key="1">
    <source>
        <dbReference type="SAM" id="Coils"/>
    </source>
</evidence>
<keyword evidence="3" id="KW-1185">Reference proteome</keyword>
<proteinExistence type="predicted"/>
<evidence type="ECO:0000313" key="2">
    <source>
        <dbReference type="EMBL" id="MDM8156443.1"/>
    </source>
</evidence>
<gene>
    <name evidence="2" type="ORF">QUV96_02180</name>
</gene>
<feature type="coiled-coil region" evidence="1">
    <location>
        <begin position="130"/>
        <end position="157"/>
    </location>
</feature>
<reference evidence="2" key="1">
    <citation type="submission" date="2023-06" db="EMBL/GenBank/DDBJ databases">
        <title>Identification and characterization of horizontal gene transfer across gut microbiota members of farm animals based on homology search.</title>
        <authorList>
            <person name="Schwarzerova J."/>
            <person name="Nykrynova M."/>
            <person name="Jureckova K."/>
            <person name="Cejkova D."/>
            <person name="Rychlik I."/>
        </authorList>
    </citation>
    <scope>NUCLEOTIDE SEQUENCE</scope>
    <source>
        <strain evidence="2">ET39</strain>
    </source>
</reference>
<comment type="caution">
    <text evidence="2">The sequence shown here is derived from an EMBL/GenBank/DDBJ whole genome shotgun (WGS) entry which is preliminary data.</text>
</comment>
<organism evidence="2 3">
    <name type="scientific">Amedibacillus dolichus</name>
    <dbReference type="NCBI Taxonomy" id="31971"/>
    <lineage>
        <taxon>Bacteria</taxon>
        <taxon>Bacillati</taxon>
        <taxon>Bacillota</taxon>
        <taxon>Erysipelotrichia</taxon>
        <taxon>Erysipelotrichales</taxon>
        <taxon>Erysipelotrichaceae</taxon>
        <taxon>Amedibacillus</taxon>
    </lineage>
</organism>
<dbReference type="EMBL" id="JAUDCG010000006">
    <property type="protein sequence ID" value="MDM8156443.1"/>
    <property type="molecule type" value="Genomic_DNA"/>
</dbReference>
<accession>A0ABT7U9Y6</accession>
<dbReference type="RefSeq" id="WP_289606913.1">
    <property type="nucleotide sequence ID" value="NZ_JAUDCG010000006.1"/>
</dbReference>
<sequence>MISTRASRASSLTVSMRVVYIDDSFFQSTPFAQAMLARLKLQLQQLRPLLILISASGKSEALEAFCAQAQATCEVIATPCRFHSGDVSGVLRRDAVVIDGEGMHRCYSGSLFCYDSEKREAWRIYLDLFIEKRSDALARLTRQIEEFLNEALSEKKHIFH</sequence>
<protein>
    <submittedName>
        <fullName evidence="2">Uncharacterized protein</fullName>
    </submittedName>
</protein>
<reference evidence="2" key="2">
    <citation type="submission" date="2023-06" db="EMBL/GenBank/DDBJ databases">
        <authorList>
            <person name="Zeman M."/>
            <person name="Kubasova T."/>
            <person name="Jahodarova E."/>
            <person name="Nykrynova M."/>
            <person name="Rychlik I."/>
        </authorList>
    </citation>
    <scope>NUCLEOTIDE SEQUENCE</scope>
    <source>
        <strain evidence="2">ET39</strain>
    </source>
</reference>
<dbReference type="Proteomes" id="UP001529340">
    <property type="component" value="Unassembled WGS sequence"/>
</dbReference>
<keyword evidence="1" id="KW-0175">Coiled coil</keyword>